<dbReference type="Proteomes" id="UP000485058">
    <property type="component" value="Unassembled WGS sequence"/>
</dbReference>
<protein>
    <submittedName>
        <fullName evidence="1">Uncharacterized protein</fullName>
    </submittedName>
</protein>
<name>A0A6A0A1W4_HAELA</name>
<comment type="caution">
    <text evidence="1">The sequence shown here is derived from an EMBL/GenBank/DDBJ whole genome shotgun (WGS) entry which is preliminary data.</text>
</comment>
<proteinExistence type="predicted"/>
<evidence type="ECO:0000313" key="2">
    <source>
        <dbReference type="Proteomes" id="UP000485058"/>
    </source>
</evidence>
<keyword evidence="2" id="KW-1185">Reference proteome</keyword>
<evidence type="ECO:0000313" key="1">
    <source>
        <dbReference type="EMBL" id="GFH23142.1"/>
    </source>
</evidence>
<organism evidence="1 2">
    <name type="scientific">Haematococcus lacustris</name>
    <name type="common">Green alga</name>
    <name type="synonym">Haematococcus pluvialis</name>
    <dbReference type="NCBI Taxonomy" id="44745"/>
    <lineage>
        <taxon>Eukaryota</taxon>
        <taxon>Viridiplantae</taxon>
        <taxon>Chlorophyta</taxon>
        <taxon>core chlorophytes</taxon>
        <taxon>Chlorophyceae</taxon>
        <taxon>CS clade</taxon>
        <taxon>Chlamydomonadales</taxon>
        <taxon>Haematococcaceae</taxon>
        <taxon>Haematococcus</taxon>
    </lineage>
</organism>
<gene>
    <name evidence="1" type="ORF">HaLaN_20708</name>
</gene>
<reference evidence="1 2" key="1">
    <citation type="submission" date="2020-02" db="EMBL/GenBank/DDBJ databases">
        <title>Draft genome sequence of Haematococcus lacustris strain NIES-144.</title>
        <authorList>
            <person name="Morimoto D."/>
            <person name="Nakagawa S."/>
            <person name="Yoshida T."/>
            <person name="Sawayama S."/>
        </authorList>
    </citation>
    <scope>NUCLEOTIDE SEQUENCE [LARGE SCALE GENOMIC DNA]</scope>
    <source>
        <strain evidence="1 2">NIES-144</strain>
    </source>
</reference>
<dbReference type="EMBL" id="BLLF01002201">
    <property type="protein sequence ID" value="GFH23142.1"/>
    <property type="molecule type" value="Genomic_DNA"/>
</dbReference>
<accession>A0A6A0A1W4</accession>
<sequence>MIGLLPLSLLAG</sequence>